<dbReference type="NCBIfam" id="TIGR03930">
    <property type="entry name" value="WXG100_ESAT6"/>
    <property type="match status" value="1"/>
</dbReference>
<dbReference type="Pfam" id="PF06013">
    <property type="entry name" value="WXG100"/>
    <property type="match status" value="1"/>
</dbReference>
<reference evidence="3" key="1">
    <citation type="submission" date="2015-08" db="EMBL/GenBank/DDBJ databases">
        <title>Genome sequencing project for genomic taxonomy and phylogenomics of Bacillus-like bacteria.</title>
        <authorList>
            <person name="Liu B."/>
            <person name="Wang J."/>
            <person name="Zhu Y."/>
            <person name="Liu G."/>
            <person name="Chen Q."/>
            <person name="Chen Z."/>
            <person name="Lan J."/>
            <person name="Che J."/>
            <person name="Ge C."/>
            <person name="Shi H."/>
            <person name="Pan Z."/>
            <person name="Liu X."/>
        </authorList>
    </citation>
    <scope>NUCLEOTIDE SEQUENCE [LARGE SCALE GENOMIC DNA]</scope>
    <source>
        <strain evidence="3">FJAT-22460</strain>
    </source>
</reference>
<name>A0A0M1P6J1_9BACL</name>
<dbReference type="Gene3D" id="1.10.287.850">
    <property type="entry name" value="HP0062-like domain"/>
    <property type="match status" value="1"/>
</dbReference>
<dbReference type="InterPro" id="IPR036689">
    <property type="entry name" value="ESAT-6-like_sf"/>
</dbReference>
<dbReference type="RefSeq" id="WP_006211202.1">
    <property type="nucleotide sequence ID" value="NZ_JBCMXJ010000005.1"/>
</dbReference>
<evidence type="ECO:0000313" key="3">
    <source>
        <dbReference type="Proteomes" id="UP000036932"/>
    </source>
</evidence>
<dbReference type="AlphaFoldDB" id="A0A0M1P6J1"/>
<gene>
    <name evidence="2" type="ORF">AM231_12665</name>
</gene>
<dbReference type="EMBL" id="LIUT01000001">
    <property type="protein sequence ID" value="KOR89900.1"/>
    <property type="molecule type" value="Genomic_DNA"/>
</dbReference>
<evidence type="ECO:0000256" key="1">
    <source>
        <dbReference type="RuleBase" id="RU362001"/>
    </source>
</evidence>
<dbReference type="Proteomes" id="UP000036932">
    <property type="component" value="Unassembled WGS sequence"/>
</dbReference>
<organism evidence="2 3">
    <name type="scientific">Paenibacillus solani</name>
    <dbReference type="NCBI Taxonomy" id="1705565"/>
    <lineage>
        <taxon>Bacteria</taxon>
        <taxon>Bacillati</taxon>
        <taxon>Bacillota</taxon>
        <taxon>Bacilli</taxon>
        <taxon>Bacillales</taxon>
        <taxon>Paenibacillaceae</taxon>
        <taxon>Paenibacillus</taxon>
    </lineage>
</organism>
<dbReference type="OrthoDB" id="4978934at2"/>
<protein>
    <recommendedName>
        <fullName evidence="1">ESAT-6-like protein</fullName>
    </recommendedName>
</protein>
<proteinExistence type="inferred from homology"/>
<evidence type="ECO:0000313" key="2">
    <source>
        <dbReference type="EMBL" id="KOR89900.1"/>
    </source>
</evidence>
<sequence>MAGRILITPEQVEQVANQFKQSGDQSQQIVNSLTQSINGMEGQWDGMTKQRFFQEFQEASRLMNSFVQTLDSISNELKAIAQKFRMADESR</sequence>
<dbReference type="InterPro" id="IPR010310">
    <property type="entry name" value="T7SS_ESAT-6-like"/>
</dbReference>
<comment type="similarity">
    <text evidence="1">Belongs to the WXG100 family.</text>
</comment>
<dbReference type="SUPFAM" id="SSF140453">
    <property type="entry name" value="EsxAB dimer-like"/>
    <property type="match status" value="1"/>
</dbReference>
<keyword evidence="3" id="KW-1185">Reference proteome</keyword>
<dbReference type="GeneID" id="72765592"/>
<comment type="caution">
    <text evidence="2">The sequence shown here is derived from an EMBL/GenBank/DDBJ whole genome shotgun (WGS) entry which is preliminary data.</text>
</comment>
<accession>A0A0M1P6J1</accession>
<dbReference type="PATRIC" id="fig|1705565.3.peg.4557"/>